<dbReference type="GO" id="GO:0009252">
    <property type="term" value="P:peptidoglycan biosynthetic process"/>
    <property type="evidence" value="ECO:0007669"/>
    <property type="project" value="UniProtKB-UniRule"/>
</dbReference>
<keyword evidence="3 10" id="KW-0963">Cytoplasm</keyword>
<dbReference type="KEGG" id="fgi:OP10G_4784"/>
<dbReference type="InterPro" id="IPR000291">
    <property type="entry name" value="D-Ala_lig_Van_CS"/>
</dbReference>
<evidence type="ECO:0000313" key="14">
    <source>
        <dbReference type="Proteomes" id="UP000027982"/>
    </source>
</evidence>
<dbReference type="InterPro" id="IPR011127">
    <property type="entry name" value="Dala_Dala_lig_N"/>
</dbReference>
<dbReference type="EMBL" id="CP007139">
    <property type="protein sequence ID" value="AIE88152.1"/>
    <property type="molecule type" value="Genomic_DNA"/>
</dbReference>
<comment type="subcellular location">
    <subcellularLocation>
        <location evidence="1 10">Cytoplasm</location>
    </subcellularLocation>
</comment>
<dbReference type="Gene3D" id="3.90.190.20">
    <property type="entry name" value="Mur ligase, C-terminal domain"/>
    <property type="match status" value="1"/>
</dbReference>
<keyword evidence="14" id="KW-1185">Reference proteome</keyword>
<dbReference type="InterPro" id="IPR004101">
    <property type="entry name" value="Mur_ligase_C"/>
</dbReference>
<evidence type="ECO:0000256" key="5">
    <source>
        <dbReference type="ARBA" id="ARBA00022741"/>
    </source>
</evidence>
<dbReference type="AlphaFoldDB" id="A0A068NXS5"/>
<proteinExistence type="inferred from homology"/>
<dbReference type="InterPro" id="IPR011761">
    <property type="entry name" value="ATP-grasp"/>
</dbReference>
<dbReference type="Gene3D" id="3.40.50.20">
    <property type="match status" value="1"/>
</dbReference>
<evidence type="ECO:0000256" key="8">
    <source>
        <dbReference type="ARBA" id="ARBA00022984"/>
    </source>
</evidence>
<dbReference type="HAMAP" id="MF_00047">
    <property type="entry name" value="Dala_Dala_lig"/>
    <property type="match status" value="1"/>
</dbReference>
<dbReference type="eggNOG" id="COG1181">
    <property type="taxonomic scope" value="Bacteria"/>
</dbReference>
<evidence type="ECO:0000256" key="1">
    <source>
        <dbReference type="ARBA" id="ARBA00004496"/>
    </source>
</evidence>
<comment type="pathway">
    <text evidence="10">Cell wall biogenesis; peptidoglycan biosynthesis.</text>
</comment>
<keyword evidence="5 11" id="KW-0547">Nucleotide-binding</keyword>
<name>A0A068NXS5_FIMGI</name>
<evidence type="ECO:0000259" key="12">
    <source>
        <dbReference type="PROSITE" id="PS50975"/>
    </source>
</evidence>
<accession>A0A068NXS5</accession>
<dbReference type="Pfam" id="PF07478">
    <property type="entry name" value="Dala_Dala_lig_C"/>
    <property type="match status" value="1"/>
</dbReference>
<evidence type="ECO:0000313" key="13">
    <source>
        <dbReference type="EMBL" id="AIE88152.1"/>
    </source>
</evidence>
<keyword evidence="7 10" id="KW-0133">Cell shape</keyword>
<dbReference type="InterPro" id="IPR013815">
    <property type="entry name" value="ATP_grasp_subdomain_1"/>
</dbReference>
<dbReference type="Gene3D" id="3.30.1490.20">
    <property type="entry name" value="ATP-grasp fold, A domain"/>
    <property type="match status" value="1"/>
</dbReference>
<dbReference type="GO" id="GO:0071555">
    <property type="term" value="P:cell wall organization"/>
    <property type="evidence" value="ECO:0007669"/>
    <property type="project" value="UniProtKB-KW"/>
</dbReference>
<evidence type="ECO:0000256" key="10">
    <source>
        <dbReference type="HAMAP-Rule" id="MF_00047"/>
    </source>
</evidence>
<dbReference type="NCBIfam" id="TIGR01205">
    <property type="entry name" value="D_ala_D_alaTIGR"/>
    <property type="match status" value="1"/>
</dbReference>
<feature type="domain" description="ATP-grasp" evidence="12">
    <location>
        <begin position="290"/>
        <end position="485"/>
    </location>
</feature>
<protein>
    <recommendedName>
        <fullName evidence="10">D-alanine--D-alanine ligase</fullName>
        <ecNumber evidence="10">6.3.2.4</ecNumber>
    </recommendedName>
    <alternativeName>
        <fullName evidence="10">D-Ala-D-Ala ligase</fullName>
    </alternativeName>
    <alternativeName>
        <fullName evidence="10">D-alanylalanine synthetase</fullName>
    </alternativeName>
</protein>
<dbReference type="GO" id="GO:0008716">
    <property type="term" value="F:D-alanine-D-alanine ligase activity"/>
    <property type="evidence" value="ECO:0007669"/>
    <property type="project" value="UniProtKB-UniRule"/>
</dbReference>
<keyword evidence="6 11" id="KW-0067">ATP-binding</keyword>
<dbReference type="HOGENOM" id="CLU_039268_0_0_0"/>
<keyword evidence="8 10" id="KW-0573">Peptidoglycan synthesis</keyword>
<dbReference type="Pfam" id="PF02875">
    <property type="entry name" value="Mur_ligase_C"/>
    <property type="match status" value="1"/>
</dbReference>
<evidence type="ECO:0000256" key="4">
    <source>
        <dbReference type="ARBA" id="ARBA00022598"/>
    </source>
</evidence>
<dbReference type="Proteomes" id="UP000027982">
    <property type="component" value="Chromosome"/>
</dbReference>
<dbReference type="PANTHER" id="PTHR23132">
    <property type="entry name" value="D-ALANINE--D-ALANINE LIGASE"/>
    <property type="match status" value="1"/>
</dbReference>
<evidence type="ECO:0000256" key="6">
    <source>
        <dbReference type="ARBA" id="ARBA00022840"/>
    </source>
</evidence>
<organism evidence="13 14">
    <name type="scientific">Fimbriimonas ginsengisoli Gsoil 348</name>
    <dbReference type="NCBI Taxonomy" id="661478"/>
    <lineage>
        <taxon>Bacteria</taxon>
        <taxon>Bacillati</taxon>
        <taxon>Armatimonadota</taxon>
        <taxon>Fimbriimonadia</taxon>
        <taxon>Fimbriimonadales</taxon>
        <taxon>Fimbriimonadaceae</taxon>
        <taxon>Fimbriimonas</taxon>
    </lineage>
</organism>
<dbReference type="GO" id="GO:0005737">
    <property type="term" value="C:cytoplasm"/>
    <property type="evidence" value="ECO:0007669"/>
    <property type="project" value="UniProtKB-SubCell"/>
</dbReference>
<reference evidence="13 14" key="1">
    <citation type="journal article" date="2014" name="PLoS ONE">
        <title>The first complete genome sequence of the class fimbriimonadia in the phylum armatimonadetes.</title>
        <authorList>
            <person name="Hu Z.Y."/>
            <person name="Wang Y.Z."/>
            <person name="Im W.T."/>
            <person name="Wang S.Y."/>
            <person name="Zhao G.P."/>
            <person name="Zheng H.J."/>
            <person name="Quan Z.X."/>
        </authorList>
    </citation>
    <scope>NUCLEOTIDE SEQUENCE [LARGE SCALE GENOMIC DNA]</scope>
    <source>
        <strain evidence="13">Gsoil 348</strain>
    </source>
</reference>
<dbReference type="SUPFAM" id="SSF56059">
    <property type="entry name" value="Glutathione synthetase ATP-binding domain-like"/>
    <property type="match status" value="1"/>
</dbReference>
<dbReference type="InterPro" id="IPR011095">
    <property type="entry name" value="Dala_Dala_lig_C"/>
</dbReference>
<dbReference type="GO" id="GO:0008360">
    <property type="term" value="P:regulation of cell shape"/>
    <property type="evidence" value="ECO:0007669"/>
    <property type="project" value="UniProtKB-KW"/>
</dbReference>
<dbReference type="PROSITE" id="PS00844">
    <property type="entry name" value="DALA_DALA_LIGASE_2"/>
    <property type="match status" value="1"/>
</dbReference>
<evidence type="ECO:0000256" key="9">
    <source>
        <dbReference type="ARBA" id="ARBA00023316"/>
    </source>
</evidence>
<dbReference type="InterPro" id="IPR036615">
    <property type="entry name" value="Mur_ligase_C_dom_sf"/>
</dbReference>
<dbReference type="GO" id="GO:0046872">
    <property type="term" value="F:metal ion binding"/>
    <property type="evidence" value="ECO:0007669"/>
    <property type="project" value="InterPro"/>
</dbReference>
<keyword evidence="4 10" id="KW-0436">Ligase</keyword>
<dbReference type="Pfam" id="PF01820">
    <property type="entry name" value="Dala_Dala_lig_N"/>
    <property type="match status" value="1"/>
</dbReference>
<comment type="catalytic activity">
    <reaction evidence="10">
        <text>2 D-alanine + ATP = D-alanyl-D-alanine + ADP + phosphate + H(+)</text>
        <dbReference type="Rhea" id="RHEA:11224"/>
        <dbReference type="ChEBI" id="CHEBI:15378"/>
        <dbReference type="ChEBI" id="CHEBI:30616"/>
        <dbReference type="ChEBI" id="CHEBI:43474"/>
        <dbReference type="ChEBI" id="CHEBI:57416"/>
        <dbReference type="ChEBI" id="CHEBI:57822"/>
        <dbReference type="ChEBI" id="CHEBI:456216"/>
        <dbReference type="EC" id="6.3.2.4"/>
    </reaction>
</comment>
<dbReference type="UniPathway" id="UPA00219"/>
<comment type="similarity">
    <text evidence="2 10">Belongs to the D-alanine--D-alanine ligase family.</text>
</comment>
<gene>
    <name evidence="10" type="primary">ddl</name>
    <name evidence="13" type="ORF">OP10G_4784</name>
</gene>
<dbReference type="GO" id="GO:0005524">
    <property type="term" value="F:ATP binding"/>
    <property type="evidence" value="ECO:0007669"/>
    <property type="project" value="UniProtKB-UniRule"/>
</dbReference>
<dbReference type="EC" id="6.3.2.4" evidence="10"/>
<evidence type="ECO:0000256" key="7">
    <source>
        <dbReference type="ARBA" id="ARBA00022960"/>
    </source>
</evidence>
<keyword evidence="9 10" id="KW-0961">Cell wall biogenesis/degradation</keyword>
<evidence type="ECO:0000256" key="2">
    <source>
        <dbReference type="ARBA" id="ARBA00010871"/>
    </source>
</evidence>
<dbReference type="PROSITE" id="PS50975">
    <property type="entry name" value="ATP_GRASP"/>
    <property type="match status" value="1"/>
</dbReference>
<evidence type="ECO:0000256" key="3">
    <source>
        <dbReference type="ARBA" id="ARBA00022490"/>
    </source>
</evidence>
<dbReference type="STRING" id="661478.OP10G_4784"/>
<dbReference type="SUPFAM" id="SSF53244">
    <property type="entry name" value="MurD-like peptide ligases, peptide-binding domain"/>
    <property type="match status" value="1"/>
</dbReference>
<sequence length="495" mass="53609">MKVDPWQTMEGIFAFSGAERRLQLLRDGDFTVVDDYAHHPSEIHASLTALRERYAGRRLVVVFQPHLYSRTAPLIQEFADALSEADVVVLTDIYPAREDPMPGISSARIAEKISKPVHYVPSRHLLPRKVAKFAQEGDVIVGMGAGNISEFAPALVKELERPSVGALPPKSASIDDIGGGAPPLRRKVVVLYGGDSAEREVSLHSGRAIHAALQSRGYDSRLVDMTELLLGKGDLGQFIGAHRPDVAFLAVHGTHAEDGAIQGLLELLHIPYTGSGIQASAIAMDKAMTKQVLQSHGIRVPRGALLTDTDVPFDLRPPLIVKPNAQGSTVGLTFVEKPDDLCPALANAFAYDDSVLVEEWITGVEISVPVLIDRALPPVEIAPNSGRYDFASKYLPGATNEIIPARLPEKVLEEARQIAMKAHRALRCEGATRTDMMVRNAESESPEIFVLEINTLPGMTGTSLLPNSAAAAGIPFDQLCQTLLEDALRRDAAKY</sequence>
<dbReference type="InterPro" id="IPR005905">
    <property type="entry name" value="D_ala_D_ala"/>
</dbReference>
<comment type="function">
    <text evidence="10">Cell wall formation.</text>
</comment>
<dbReference type="PANTHER" id="PTHR23132:SF23">
    <property type="entry name" value="D-ALANINE--D-ALANINE LIGASE B"/>
    <property type="match status" value="1"/>
</dbReference>
<dbReference type="InterPro" id="IPR016185">
    <property type="entry name" value="PreATP-grasp_dom_sf"/>
</dbReference>
<evidence type="ECO:0000256" key="11">
    <source>
        <dbReference type="PROSITE-ProRule" id="PRU00409"/>
    </source>
</evidence>
<dbReference type="SUPFAM" id="SSF52440">
    <property type="entry name" value="PreATP-grasp domain"/>
    <property type="match status" value="1"/>
</dbReference>
<dbReference type="Gene3D" id="3.30.470.20">
    <property type="entry name" value="ATP-grasp fold, B domain"/>
    <property type="match status" value="1"/>
</dbReference>
<dbReference type="NCBIfam" id="NF002378">
    <property type="entry name" value="PRK01372.1"/>
    <property type="match status" value="1"/>
</dbReference>